<protein>
    <submittedName>
        <fullName evidence="2">Sulfate adenylyltransferase</fullName>
    </submittedName>
</protein>
<keyword evidence="1" id="KW-1133">Transmembrane helix</keyword>
<keyword evidence="2" id="KW-0548">Nucleotidyltransferase</keyword>
<evidence type="ECO:0000256" key="1">
    <source>
        <dbReference type="SAM" id="Phobius"/>
    </source>
</evidence>
<dbReference type="PANTHER" id="PTHR39327:SF1">
    <property type="entry name" value="BLR5470 PROTEIN"/>
    <property type="match status" value="1"/>
</dbReference>
<dbReference type="AlphaFoldDB" id="A0A558D9F7"/>
<feature type="transmembrane region" description="Helical" evidence="1">
    <location>
        <begin position="39"/>
        <end position="60"/>
    </location>
</feature>
<accession>A0A558D9F7</accession>
<dbReference type="GO" id="GO:0016779">
    <property type="term" value="F:nucleotidyltransferase activity"/>
    <property type="evidence" value="ECO:0007669"/>
    <property type="project" value="UniProtKB-KW"/>
</dbReference>
<evidence type="ECO:0000313" key="2">
    <source>
        <dbReference type="EMBL" id="TVT57631.1"/>
    </source>
</evidence>
<gene>
    <name evidence="2" type="ORF">FHK82_05475</name>
</gene>
<evidence type="ECO:0000313" key="3">
    <source>
        <dbReference type="Proteomes" id="UP000317355"/>
    </source>
</evidence>
<organism evidence="2 3">
    <name type="scientific">Sedimenticola thiotaurini</name>
    <dbReference type="NCBI Taxonomy" id="1543721"/>
    <lineage>
        <taxon>Bacteria</taxon>
        <taxon>Pseudomonadati</taxon>
        <taxon>Pseudomonadota</taxon>
        <taxon>Gammaproteobacteria</taxon>
        <taxon>Chromatiales</taxon>
        <taxon>Sedimenticolaceae</taxon>
        <taxon>Sedimenticola</taxon>
    </lineage>
</organism>
<dbReference type="InterPro" id="IPR010319">
    <property type="entry name" value="Transglutaminase-like_Cys_pept"/>
</dbReference>
<dbReference type="PANTHER" id="PTHR39327">
    <property type="match status" value="1"/>
</dbReference>
<dbReference type="EMBL" id="VMRY01000012">
    <property type="protein sequence ID" value="TVT57631.1"/>
    <property type="molecule type" value="Genomic_DNA"/>
</dbReference>
<comment type="caution">
    <text evidence="2">The sequence shown here is derived from an EMBL/GenBank/DDBJ whole genome shotgun (WGS) entry which is preliminary data.</text>
</comment>
<proteinExistence type="predicted"/>
<dbReference type="InterPro" id="IPR038765">
    <property type="entry name" value="Papain-like_cys_pep_sf"/>
</dbReference>
<name>A0A558D9F7_9GAMM</name>
<keyword evidence="1" id="KW-0812">Transmembrane</keyword>
<keyword evidence="1" id="KW-0472">Membrane</keyword>
<dbReference type="Proteomes" id="UP000317355">
    <property type="component" value="Unassembled WGS sequence"/>
</dbReference>
<keyword evidence="2" id="KW-0808">Transferase</keyword>
<dbReference type="Pfam" id="PF06035">
    <property type="entry name" value="Peptidase_C93"/>
    <property type="match status" value="1"/>
</dbReference>
<dbReference type="Gene3D" id="3.10.620.30">
    <property type="match status" value="1"/>
</dbReference>
<sequence length="250" mass="28145">MTADYIADIWPGISVAPLSIASAKKSLQGEPSGERRRSVWWSLALVVLLLCGMVTAETLVTTELIQWVKQKYGEPAAVRMQDWQALMEGGRNKSEKAKLTLVNDFFNQLTYWSDLNIWGKSDYWATPLEVIGRGRADCEDYSIAKYFTLREMGVPDDKMRIMYVKALELNQAHMVLTYYPEEASVPLVLDNINGKILSADKRGDLAPVYSFNAEGLWLAKNRGRGQRVGSSSRISLWQDLKARMATEAAQ</sequence>
<dbReference type="SUPFAM" id="SSF54001">
    <property type="entry name" value="Cysteine proteinases"/>
    <property type="match status" value="1"/>
</dbReference>
<reference evidence="2 3" key="1">
    <citation type="submission" date="2019-07" db="EMBL/GenBank/DDBJ databases">
        <title>The pathways for chlorine oxyanion respiration interact through the shared metabolite chlorate.</title>
        <authorList>
            <person name="Barnum T.P."/>
            <person name="Cheng Y."/>
            <person name="Hill K.A."/>
            <person name="Lucas L.N."/>
            <person name="Carlson H.K."/>
            <person name="Coates J.D."/>
        </authorList>
    </citation>
    <scope>NUCLEOTIDE SEQUENCE [LARGE SCALE GENOMIC DNA]</scope>
    <source>
        <strain evidence="2">BK-3</strain>
    </source>
</reference>